<dbReference type="Pfam" id="PF00226">
    <property type="entry name" value="DnaJ"/>
    <property type="match status" value="1"/>
</dbReference>
<gene>
    <name evidence="4" type="ORF">MB14_14265</name>
</gene>
<feature type="transmembrane region" description="Helical" evidence="2">
    <location>
        <begin position="106"/>
        <end position="123"/>
    </location>
</feature>
<dbReference type="PROSITE" id="PS00636">
    <property type="entry name" value="DNAJ_1"/>
    <property type="match status" value="1"/>
</dbReference>
<dbReference type="STRING" id="279360.MB14_14265"/>
<dbReference type="RefSeq" id="WP_062589043.1">
    <property type="nucleotide sequence ID" value="NZ_LQZQ01000003.1"/>
</dbReference>
<keyword evidence="1" id="KW-0143">Chaperone</keyword>
<dbReference type="OrthoDB" id="1495940at2"/>
<keyword evidence="2" id="KW-1133">Transmembrane helix</keyword>
<dbReference type="GO" id="GO:0005737">
    <property type="term" value="C:cytoplasm"/>
    <property type="evidence" value="ECO:0007669"/>
    <property type="project" value="TreeGrafter"/>
</dbReference>
<dbReference type="InterPro" id="IPR018253">
    <property type="entry name" value="DnaJ_domain_CS"/>
</dbReference>
<sequence>MAKDYYQILGVSEDADQQEIKKAYRQKALELHPDVNPSPEAIAVFQEVKEAYEVLGDSEARLHYDSGTIIINFEDFEEPAQRQYYQTEPQPVPTNFKIYAKQSTRLCALALVFSLTFFFDFFVQRDLGNIEVEYAEVSDYSGRNGGRYFMNVATTAGNFKTVTYGSSIYAGEILEMKKSHIYGFFKYKRASETRFQFTYNTPSMIFFMAGLVLLAGIFGIIPNTKPERKFNAAIIGCFFSLTLVIFLLAA</sequence>
<dbReference type="Proteomes" id="UP000075583">
    <property type="component" value="Unassembled WGS sequence"/>
</dbReference>
<evidence type="ECO:0000256" key="2">
    <source>
        <dbReference type="SAM" id="Phobius"/>
    </source>
</evidence>
<feature type="transmembrane region" description="Helical" evidence="2">
    <location>
        <begin position="204"/>
        <end position="223"/>
    </location>
</feature>
<dbReference type="GO" id="GO:0042026">
    <property type="term" value="P:protein refolding"/>
    <property type="evidence" value="ECO:0007669"/>
    <property type="project" value="TreeGrafter"/>
</dbReference>
<protein>
    <recommendedName>
        <fullName evidence="3">J domain-containing protein</fullName>
    </recommendedName>
</protein>
<keyword evidence="5" id="KW-1185">Reference proteome</keyword>
<proteinExistence type="predicted"/>
<dbReference type="Gene3D" id="1.10.287.110">
    <property type="entry name" value="DnaJ domain"/>
    <property type="match status" value="1"/>
</dbReference>
<dbReference type="PRINTS" id="PR00625">
    <property type="entry name" value="JDOMAIN"/>
</dbReference>
<keyword evidence="2" id="KW-0812">Transmembrane</keyword>
<name>A0A150XQE5_ROSEK</name>
<reference evidence="4" key="1">
    <citation type="submission" date="2016-01" db="EMBL/GenBank/DDBJ databases">
        <title>Genome sequencing of Roseivirga ehrenbergii KMM 6017.</title>
        <authorList>
            <person name="Selvaratnam C."/>
            <person name="Thevarajoo S."/>
            <person name="Goh K.M."/>
            <person name="Ee R."/>
            <person name="Chan K.-G."/>
            <person name="Chong C.S."/>
        </authorList>
    </citation>
    <scope>NUCLEOTIDE SEQUENCE [LARGE SCALE GENOMIC DNA]</scope>
    <source>
        <strain evidence="4">KMM 6017</strain>
    </source>
</reference>
<accession>A0A150XQE5</accession>
<keyword evidence="2" id="KW-0472">Membrane</keyword>
<evidence type="ECO:0000313" key="5">
    <source>
        <dbReference type="Proteomes" id="UP000075583"/>
    </source>
</evidence>
<dbReference type="PROSITE" id="PS50076">
    <property type="entry name" value="DNAJ_2"/>
    <property type="match status" value="1"/>
</dbReference>
<dbReference type="GO" id="GO:0051082">
    <property type="term" value="F:unfolded protein binding"/>
    <property type="evidence" value="ECO:0007669"/>
    <property type="project" value="TreeGrafter"/>
</dbReference>
<dbReference type="InterPro" id="IPR001623">
    <property type="entry name" value="DnaJ_domain"/>
</dbReference>
<feature type="transmembrane region" description="Helical" evidence="2">
    <location>
        <begin position="230"/>
        <end position="249"/>
    </location>
</feature>
<dbReference type="InterPro" id="IPR036869">
    <property type="entry name" value="J_dom_sf"/>
</dbReference>
<dbReference type="PANTHER" id="PTHR43096:SF52">
    <property type="entry name" value="DNAJ HOMOLOG 1, MITOCHONDRIAL-RELATED"/>
    <property type="match status" value="1"/>
</dbReference>
<comment type="caution">
    <text evidence="4">The sequence shown here is derived from an EMBL/GenBank/DDBJ whole genome shotgun (WGS) entry which is preliminary data.</text>
</comment>
<organism evidence="4 5">
    <name type="scientific">Roseivirga ehrenbergii (strain DSM 102268 / JCM 13514 / KCTC 12282 / NCIMB 14502 / KMM 6017)</name>
    <dbReference type="NCBI Taxonomy" id="279360"/>
    <lineage>
        <taxon>Bacteria</taxon>
        <taxon>Pseudomonadati</taxon>
        <taxon>Bacteroidota</taxon>
        <taxon>Cytophagia</taxon>
        <taxon>Cytophagales</taxon>
        <taxon>Roseivirgaceae</taxon>
        <taxon>Roseivirga</taxon>
    </lineage>
</organism>
<dbReference type="SMART" id="SM00271">
    <property type="entry name" value="DnaJ"/>
    <property type="match status" value="1"/>
</dbReference>
<evidence type="ECO:0000259" key="3">
    <source>
        <dbReference type="PROSITE" id="PS50076"/>
    </source>
</evidence>
<dbReference type="SUPFAM" id="SSF46565">
    <property type="entry name" value="Chaperone J-domain"/>
    <property type="match status" value="1"/>
</dbReference>
<evidence type="ECO:0000313" key="4">
    <source>
        <dbReference type="EMBL" id="KYG80946.1"/>
    </source>
</evidence>
<dbReference type="EMBL" id="LQZQ01000003">
    <property type="protein sequence ID" value="KYG80946.1"/>
    <property type="molecule type" value="Genomic_DNA"/>
</dbReference>
<feature type="domain" description="J" evidence="3">
    <location>
        <begin position="4"/>
        <end position="68"/>
    </location>
</feature>
<dbReference type="PANTHER" id="PTHR43096">
    <property type="entry name" value="DNAJ HOMOLOG 1, MITOCHONDRIAL-RELATED"/>
    <property type="match status" value="1"/>
</dbReference>
<dbReference type="CDD" id="cd06257">
    <property type="entry name" value="DnaJ"/>
    <property type="match status" value="1"/>
</dbReference>
<evidence type="ECO:0000256" key="1">
    <source>
        <dbReference type="ARBA" id="ARBA00023186"/>
    </source>
</evidence>
<dbReference type="AlphaFoldDB" id="A0A150XQE5"/>